<evidence type="ECO:0000313" key="4">
    <source>
        <dbReference type="Proteomes" id="UP001139179"/>
    </source>
</evidence>
<protein>
    <submittedName>
        <fullName evidence="3">Enoyl-CoA hydratase-related protein</fullName>
    </submittedName>
</protein>
<reference evidence="3" key="1">
    <citation type="submission" date="2022-05" db="EMBL/GenBank/DDBJ databases">
        <title>Comparative Genomics of Spacecraft Associated Microbes.</title>
        <authorList>
            <person name="Tran M.T."/>
            <person name="Wright A."/>
            <person name="Seuylemezian A."/>
            <person name="Eisen J."/>
            <person name="Coil D."/>
        </authorList>
    </citation>
    <scope>NUCLEOTIDE SEQUENCE</scope>
    <source>
        <strain evidence="3">214.1.1</strain>
    </source>
</reference>
<dbReference type="Gene3D" id="3.90.226.10">
    <property type="entry name" value="2-enoyl-CoA Hydratase, Chain A, domain 1"/>
    <property type="match status" value="1"/>
</dbReference>
<keyword evidence="4" id="KW-1185">Reference proteome</keyword>
<dbReference type="PANTHER" id="PTHR11941:SF54">
    <property type="entry name" value="ENOYL-COA HYDRATASE, MITOCHONDRIAL"/>
    <property type="match status" value="1"/>
</dbReference>
<proteinExistence type="inferred from homology"/>
<dbReference type="Proteomes" id="UP001139179">
    <property type="component" value="Unassembled WGS sequence"/>
</dbReference>
<dbReference type="PANTHER" id="PTHR11941">
    <property type="entry name" value="ENOYL-COA HYDRATASE-RELATED"/>
    <property type="match status" value="1"/>
</dbReference>
<name>A0A9X2DT28_9BACI</name>
<evidence type="ECO:0000256" key="2">
    <source>
        <dbReference type="ARBA" id="ARBA00023239"/>
    </source>
</evidence>
<accession>A0A9X2DT28</accession>
<keyword evidence="2" id="KW-0456">Lyase</keyword>
<comment type="similarity">
    <text evidence="1">Belongs to the enoyl-CoA hydratase/isomerase family.</text>
</comment>
<evidence type="ECO:0000256" key="1">
    <source>
        <dbReference type="ARBA" id="ARBA00005254"/>
    </source>
</evidence>
<gene>
    <name evidence="3" type="ORF">M3202_19285</name>
</gene>
<dbReference type="InterPro" id="IPR014748">
    <property type="entry name" value="Enoyl-CoA_hydra_C"/>
</dbReference>
<dbReference type="InterPro" id="IPR029045">
    <property type="entry name" value="ClpP/crotonase-like_dom_sf"/>
</dbReference>
<sequence length="265" mass="29821">MAKVENKPDVFVEKNGGIATLFLNRPEKRNAFHFAMWQDIGKYVREIEEDDDVKVLIIRGVDETSFAAGADISEFNTLRYTAEGAKKYNDETMAMEEVLLDCTKPTIAMIQRYCVGGGLELAMACDLRFSSETGLFAITPAKLGLIYNLKPTKRLVDLVGPARAKDILFSGRILDAKEAYEFRLIDGVYTEEEIVEKTYEYAALLTERAQRAVKGSKRIINEVVGGAQEESEEIAQLILDSFESSDYKEGVKAFQEKRKPVFKEV</sequence>
<dbReference type="Pfam" id="PF00378">
    <property type="entry name" value="ECH_1"/>
    <property type="match status" value="1"/>
</dbReference>
<comment type="caution">
    <text evidence="3">The sequence shown here is derived from an EMBL/GenBank/DDBJ whole genome shotgun (WGS) entry which is preliminary data.</text>
</comment>
<dbReference type="EMBL" id="JAMBOL010000031">
    <property type="protein sequence ID" value="MCM3716191.1"/>
    <property type="molecule type" value="Genomic_DNA"/>
</dbReference>
<evidence type="ECO:0000313" key="3">
    <source>
        <dbReference type="EMBL" id="MCM3716191.1"/>
    </source>
</evidence>
<dbReference type="GO" id="GO:0016829">
    <property type="term" value="F:lyase activity"/>
    <property type="evidence" value="ECO:0007669"/>
    <property type="project" value="UniProtKB-KW"/>
</dbReference>
<dbReference type="InterPro" id="IPR001753">
    <property type="entry name" value="Enoyl-CoA_hydra/iso"/>
</dbReference>
<organism evidence="3 4">
    <name type="scientific">Halalkalibacter oceani</name>
    <dbReference type="NCBI Taxonomy" id="1653776"/>
    <lineage>
        <taxon>Bacteria</taxon>
        <taxon>Bacillati</taxon>
        <taxon>Bacillota</taxon>
        <taxon>Bacilli</taxon>
        <taxon>Bacillales</taxon>
        <taxon>Bacillaceae</taxon>
        <taxon>Halalkalibacter</taxon>
    </lineage>
</organism>
<dbReference type="SUPFAM" id="SSF52096">
    <property type="entry name" value="ClpP/crotonase"/>
    <property type="match status" value="1"/>
</dbReference>
<dbReference type="AlphaFoldDB" id="A0A9X2DT28"/>
<dbReference type="CDD" id="cd06558">
    <property type="entry name" value="crotonase-like"/>
    <property type="match status" value="1"/>
</dbReference>
<dbReference type="GO" id="GO:0006635">
    <property type="term" value="P:fatty acid beta-oxidation"/>
    <property type="evidence" value="ECO:0007669"/>
    <property type="project" value="TreeGrafter"/>
</dbReference>
<dbReference type="Gene3D" id="1.10.12.10">
    <property type="entry name" value="Lyase 2-enoyl-coa Hydratase, Chain A, domain 2"/>
    <property type="match status" value="1"/>
</dbReference>
<dbReference type="RefSeq" id="WP_251224862.1">
    <property type="nucleotide sequence ID" value="NZ_JAMBOL010000031.1"/>
</dbReference>